<keyword evidence="5 7" id="KW-0472">Membrane</keyword>
<evidence type="ECO:0000256" key="3">
    <source>
        <dbReference type="ARBA" id="ARBA00022692"/>
    </source>
</evidence>
<dbReference type="Pfam" id="PF07690">
    <property type="entry name" value="MFS_1"/>
    <property type="match status" value="1"/>
</dbReference>
<evidence type="ECO:0000256" key="6">
    <source>
        <dbReference type="ARBA" id="ARBA00038193"/>
    </source>
</evidence>
<dbReference type="InterPro" id="IPR011701">
    <property type="entry name" value="MFS"/>
</dbReference>
<evidence type="ECO:0000313" key="8">
    <source>
        <dbReference type="EMBL" id="KAK3612497.1"/>
    </source>
</evidence>
<evidence type="ECO:0000256" key="4">
    <source>
        <dbReference type="ARBA" id="ARBA00022989"/>
    </source>
</evidence>
<feature type="transmembrane region" description="Helical" evidence="7">
    <location>
        <begin position="432"/>
        <end position="450"/>
    </location>
</feature>
<comment type="subcellular location">
    <subcellularLocation>
        <location evidence="1">Membrane</location>
        <topology evidence="1">Multi-pass membrane protein</topology>
    </subcellularLocation>
</comment>
<dbReference type="PANTHER" id="PTHR19432:SF37">
    <property type="entry name" value="SOLUTE CARRIER FAMILY 45 MEMBER 3"/>
    <property type="match status" value="1"/>
</dbReference>
<accession>A0AAE0WHG6</accession>
<feature type="transmembrane region" description="Helical" evidence="7">
    <location>
        <begin position="61"/>
        <end position="83"/>
    </location>
</feature>
<name>A0AAE0WHG6_9BIVA</name>
<reference evidence="8" key="2">
    <citation type="journal article" date="2021" name="Genome Biol. Evol.">
        <title>Developing a high-quality reference genome for a parasitic bivalve with doubly uniparental inheritance (Bivalvia: Unionida).</title>
        <authorList>
            <person name="Smith C.H."/>
        </authorList>
    </citation>
    <scope>NUCLEOTIDE SEQUENCE</scope>
    <source>
        <strain evidence="8">CHS0354</strain>
        <tissue evidence="8">Mantle</tissue>
    </source>
</reference>
<dbReference type="GO" id="GO:0016020">
    <property type="term" value="C:membrane"/>
    <property type="evidence" value="ECO:0007669"/>
    <property type="project" value="UniProtKB-SubCell"/>
</dbReference>
<comment type="similarity">
    <text evidence="6">Belongs to the glycoside-pentoside-hexuronide (GPH) cation symporter transporter (TC 2.A.2) family.</text>
</comment>
<evidence type="ECO:0000256" key="1">
    <source>
        <dbReference type="ARBA" id="ARBA00004141"/>
    </source>
</evidence>
<feature type="transmembrane region" description="Helical" evidence="7">
    <location>
        <begin position="206"/>
        <end position="224"/>
    </location>
</feature>
<organism evidence="8 9">
    <name type="scientific">Potamilus streckersoni</name>
    <dbReference type="NCBI Taxonomy" id="2493646"/>
    <lineage>
        <taxon>Eukaryota</taxon>
        <taxon>Metazoa</taxon>
        <taxon>Spiralia</taxon>
        <taxon>Lophotrochozoa</taxon>
        <taxon>Mollusca</taxon>
        <taxon>Bivalvia</taxon>
        <taxon>Autobranchia</taxon>
        <taxon>Heteroconchia</taxon>
        <taxon>Palaeoheterodonta</taxon>
        <taxon>Unionida</taxon>
        <taxon>Unionoidea</taxon>
        <taxon>Unionidae</taxon>
        <taxon>Ambleminae</taxon>
        <taxon>Lampsilini</taxon>
        <taxon>Potamilus</taxon>
    </lineage>
</organism>
<feature type="transmembrane region" description="Helical" evidence="7">
    <location>
        <begin position="576"/>
        <end position="596"/>
    </location>
</feature>
<sequence length="614" mass="67703">MATAVEIYERRPRTRVNSTTDTITNENTDPLKNQSMPGILPTSKMAAVSAVRKTLSVSNMLFLNAVVCGVEICACAGFTYIPPMLLKAGYLEENMSIILGVGPLLGFFLVPVIGNASDRLTTIWGKRRPFIFVLSMILIFALIIVPYGDFICFSVFGKNDFSRTLSLISLTFGVVMLDFTSQACLTPCEALLSDVSKDTDQHERIFTFYSIMVSLGGIIGYLITALDWNSLRIGMYLGSQERCVFTLLVILFTLLLAATLMTADEKSSVGGEGALHLLTDDSKGHVMNGGIESGYDTSSNSSEDGVVLLGTLTSEQGLSNSSFTTTRTTYLMNKLSTYFKFLLRFKLFSAFYNIGKLFCSTIYEKLPDPLKRLLEVPFVLRHLAAANFCSWTAVMGFNLFFTDYVGNVVYQGNPNAEENSYLRDRFDEGVRMASWGLLLHCITSIVYAFFVERLVDRYGCRLTYLFGMMSFCCAMFGIVLVDNIIFVNTMAALTGIGYATLTTIPFILVTKYHAKKELYFSDTIQPGISGNKPPLLPARGIATDMGMMDSAYFLSQVVLSGLMGYVVHITGSVVSYMVTAGVMGVVACIFIQNIVINSQDMVKYLQGRKGVIEL</sequence>
<dbReference type="Proteomes" id="UP001195483">
    <property type="component" value="Unassembled WGS sequence"/>
</dbReference>
<keyword evidence="3 7" id="KW-0812">Transmembrane</keyword>
<keyword evidence="4 7" id="KW-1133">Transmembrane helix</keyword>
<dbReference type="GO" id="GO:0008506">
    <property type="term" value="F:sucrose:proton symporter activity"/>
    <property type="evidence" value="ECO:0007669"/>
    <property type="project" value="TreeGrafter"/>
</dbReference>
<keyword evidence="2" id="KW-0813">Transport</keyword>
<feature type="transmembrane region" description="Helical" evidence="7">
    <location>
        <begin position="378"/>
        <end position="401"/>
    </location>
</feature>
<feature type="transmembrane region" description="Helical" evidence="7">
    <location>
        <begin position="95"/>
        <end position="117"/>
    </location>
</feature>
<feature type="transmembrane region" description="Helical" evidence="7">
    <location>
        <begin position="551"/>
        <end position="570"/>
    </location>
</feature>
<evidence type="ECO:0008006" key="10">
    <source>
        <dbReference type="Google" id="ProtNLM"/>
    </source>
</evidence>
<dbReference type="InterPro" id="IPR036259">
    <property type="entry name" value="MFS_trans_sf"/>
</dbReference>
<feature type="transmembrane region" description="Helical" evidence="7">
    <location>
        <begin position="487"/>
        <end position="509"/>
    </location>
</feature>
<dbReference type="Gene3D" id="1.20.1250.20">
    <property type="entry name" value="MFS general substrate transporter like domains"/>
    <property type="match status" value="2"/>
</dbReference>
<gene>
    <name evidence="8" type="ORF">CHS0354_024467</name>
</gene>
<feature type="transmembrane region" description="Helical" evidence="7">
    <location>
        <begin position="244"/>
        <end position="263"/>
    </location>
</feature>
<evidence type="ECO:0000256" key="2">
    <source>
        <dbReference type="ARBA" id="ARBA00022448"/>
    </source>
</evidence>
<dbReference type="AlphaFoldDB" id="A0AAE0WHG6"/>
<evidence type="ECO:0000313" key="9">
    <source>
        <dbReference type="Proteomes" id="UP001195483"/>
    </source>
</evidence>
<dbReference type="PANTHER" id="PTHR19432">
    <property type="entry name" value="SUGAR TRANSPORTER"/>
    <property type="match status" value="1"/>
</dbReference>
<reference evidence="8" key="1">
    <citation type="journal article" date="2021" name="Genome Biol. Evol.">
        <title>A High-Quality Reference Genome for a Parasitic Bivalve with Doubly Uniparental Inheritance (Bivalvia: Unionida).</title>
        <authorList>
            <person name="Smith C.H."/>
        </authorList>
    </citation>
    <scope>NUCLEOTIDE SEQUENCE</scope>
    <source>
        <strain evidence="8">CHS0354</strain>
    </source>
</reference>
<protein>
    <recommendedName>
        <fullName evidence="10">Solute carrier family 45 member 3</fullName>
    </recommendedName>
</protein>
<proteinExistence type="inferred from homology"/>
<reference evidence="8" key="3">
    <citation type="submission" date="2023-05" db="EMBL/GenBank/DDBJ databases">
        <authorList>
            <person name="Smith C.H."/>
        </authorList>
    </citation>
    <scope>NUCLEOTIDE SEQUENCE</scope>
    <source>
        <strain evidence="8">CHS0354</strain>
        <tissue evidence="8">Mantle</tissue>
    </source>
</reference>
<evidence type="ECO:0000256" key="5">
    <source>
        <dbReference type="ARBA" id="ARBA00023136"/>
    </source>
</evidence>
<dbReference type="EMBL" id="JAEAOA010001453">
    <property type="protein sequence ID" value="KAK3612497.1"/>
    <property type="molecule type" value="Genomic_DNA"/>
</dbReference>
<feature type="transmembrane region" description="Helical" evidence="7">
    <location>
        <begin position="462"/>
        <end position="481"/>
    </location>
</feature>
<evidence type="ECO:0000256" key="7">
    <source>
        <dbReference type="SAM" id="Phobius"/>
    </source>
</evidence>
<keyword evidence="9" id="KW-1185">Reference proteome</keyword>
<comment type="caution">
    <text evidence="8">The sequence shown here is derived from an EMBL/GenBank/DDBJ whole genome shotgun (WGS) entry which is preliminary data.</text>
</comment>
<feature type="transmembrane region" description="Helical" evidence="7">
    <location>
        <begin position="129"/>
        <end position="147"/>
    </location>
</feature>
<dbReference type="SUPFAM" id="SSF103473">
    <property type="entry name" value="MFS general substrate transporter"/>
    <property type="match status" value="1"/>
</dbReference>